<dbReference type="PANTHER" id="PTHR42111:SF1">
    <property type="entry name" value="YALI0D23727P"/>
    <property type="match status" value="1"/>
</dbReference>
<organism evidence="2 3">
    <name type="scientific">Ascosphaera apis ARSEF 7405</name>
    <dbReference type="NCBI Taxonomy" id="392613"/>
    <lineage>
        <taxon>Eukaryota</taxon>
        <taxon>Fungi</taxon>
        <taxon>Dikarya</taxon>
        <taxon>Ascomycota</taxon>
        <taxon>Pezizomycotina</taxon>
        <taxon>Eurotiomycetes</taxon>
        <taxon>Eurotiomycetidae</taxon>
        <taxon>Onygenales</taxon>
        <taxon>Ascosphaeraceae</taxon>
        <taxon>Ascosphaera</taxon>
    </lineage>
</organism>
<evidence type="ECO:0000256" key="1">
    <source>
        <dbReference type="SAM" id="MobiDB-lite"/>
    </source>
</evidence>
<dbReference type="AlphaFoldDB" id="A0A167Y721"/>
<evidence type="ECO:0000313" key="2">
    <source>
        <dbReference type="EMBL" id="KZZ90938.1"/>
    </source>
</evidence>
<gene>
    <name evidence="2" type="ORF">AAP_03579</name>
</gene>
<feature type="region of interest" description="Disordered" evidence="1">
    <location>
        <begin position="64"/>
        <end position="95"/>
    </location>
</feature>
<dbReference type="PANTHER" id="PTHR42111">
    <property type="entry name" value="YALI0D23727P"/>
    <property type="match status" value="1"/>
</dbReference>
<feature type="region of interest" description="Disordered" evidence="1">
    <location>
        <begin position="158"/>
        <end position="181"/>
    </location>
</feature>
<dbReference type="VEuPathDB" id="FungiDB:AAP_03579"/>
<comment type="caution">
    <text evidence="2">The sequence shown here is derived from an EMBL/GenBank/DDBJ whole genome shotgun (WGS) entry which is preliminary data.</text>
</comment>
<name>A0A167Y721_9EURO</name>
<feature type="region of interest" description="Disordered" evidence="1">
    <location>
        <begin position="1"/>
        <end position="46"/>
    </location>
</feature>
<feature type="region of interest" description="Disordered" evidence="1">
    <location>
        <begin position="230"/>
        <end position="259"/>
    </location>
</feature>
<protein>
    <submittedName>
        <fullName evidence="2">Uncharacterized protein</fullName>
    </submittedName>
</protein>
<proteinExistence type="predicted"/>
<dbReference type="EMBL" id="AZGZ01000015">
    <property type="protein sequence ID" value="KZZ90938.1"/>
    <property type="molecule type" value="Genomic_DNA"/>
</dbReference>
<dbReference type="OrthoDB" id="5364312at2759"/>
<dbReference type="Proteomes" id="UP000242877">
    <property type="component" value="Unassembled WGS sequence"/>
</dbReference>
<feature type="compositionally biased region" description="Polar residues" evidence="1">
    <location>
        <begin position="1"/>
        <end position="13"/>
    </location>
</feature>
<keyword evidence="3" id="KW-1185">Reference proteome</keyword>
<sequence>MCSQIHSSNSQSHDAVLSGPGQANIEDSAANLIERQNPSTNAPLVKEVPFARSSRVQMLPLAPLDVGQRPSTPSHRRLSYGLPSSPRSPRLHGSSSQIFERDVQEDIRHIPTSPSIPSHLRTENHIPPVLGPSSVVLTDDKFDPDSIEIVTHNLHHAAVPSSHDDSASIHPADNDDSVSIPEHSDVRRLSFVSFADVIHGEHAEMEALPNGDSVAGSALSPLSPHSFIRRTKSSHFNTPPSPSDTSLSPNAVSPTRSLHSRGYISPAASAQSAHLHGLSGEFNIETMRQALRRSESQDFGGFRSHSGNTA</sequence>
<reference evidence="2 3" key="1">
    <citation type="journal article" date="2016" name="Genome Biol. Evol.">
        <title>Divergent and convergent evolution of fungal pathogenicity.</title>
        <authorList>
            <person name="Shang Y."/>
            <person name="Xiao G."/>
            <person name="Zheng P."/>
            <person name="Cen K."/>
            <person name="Zhan S."/>
            <person name="Wang C."/>
        </authorList>
    </citation>
    <scope>NUCLEOTIDE SEQUENCE [LARGE SCALE GENOMIC DNA]</scope>
    <source>
        <strain evidence="2 3">ARSEF 7405</strain>
    </source>
</reference>
<accession>A0A167Y721</accession>
<evidence type="ECO:0000313" key="3">
    <source>
        <dbReference type="Proteomes" id="UP000242877"/>
    </source>
</evidence>